<evidence type="ECO:0000259" key="1">
    <source>
        <dbReference type="PROSITE" id="PS50943"/>
    </source>
</evidence>
<dbReference type="OrthoDB" id="528805at2"/>
<accession>A0A2R8CB35</accession>
<keyword evidence="3" id="KW-1185">Reference proteome</keyword>
<sequence length="112" mass="12038">MHFKDDAELGKHIASKIAALIEEQGTNPGAVAREAGLGVTSVRDILSGRAKTPNVATLVKIAHVLHADPGDLITPMQSDPQANALYFALDEDNQRRVRAIMRALLSDQEARG</sequence>
<dbReference type="AlphaFoldDB" id="A0A2R8CB35"/>
<dbReference type="SMART" id="SM00530">
    <property type="entry name" value="HTH_XRE"/>
    <property type="match status" value="1"/>
</dbReference>
<dbReference type="SUPFAM" id="SSF47413">
    <property type="entry name" value="lambda repressor-like DNA-binding domains"/>
    <property type="match status" value="1"/>
</dbReference>
<dbReference type="InterPro" id="IPR010982">
    <property type="entry name" value="Lambda_DNA-bd_dom_sf"/>
</dbReference>
<dbReference type="GO" id="GO:0003677">
    <property type="term" value="F:DNA binding"/>
    <property type="evidence" value="ECO:0007669"/>
    <property type="project" value="InterPro"/>
</dbReference>
<name>A0A2R8CB35_9RHOB</name>
<reference evidence="3" key="1">
    <citation type="submission" date="2018-03" db="EMBL/GenBank/DDBJ databases">
        <authorList>
            <person name="Rodrigo-Torres L."/>
            <person name="Arahal R. D."/>
            <person name="Lucena T."/>
        </authorList>
    </citation>
    <scope>NUCLEOTIDE SEQUENCE [LARGE SCALE GENOMIC DNA]</scope>
    <source>
        <strain evidence="3">CECT 7615</strain>
    </source>
</reference>
<dbReference type="EMBL" id="ONZG01000008">
    <property type="protein sequence ID" value="SPJ29603.1"/>
    <property type="molecule type" value="Genomic_DNA"/>
</dbReference>
<dbReference type="Proteomes" id="UP000244898">
    <property type="component" value="Unassembled WGS sequence"/>
</dbReference>
<dbReference type="PROSITE" id="PS50943">
    <property type="entry name" value="HTH_CROC1"/>
    <property type="match status" value="1"/>
</dbReference>
<gene>
    <name evidence="2" type="ORF">TRM7615_03123</name>
</gene>
<protein>
    <recommendedName>
        <fullName evidence="1">HTH cro/C1-type domain-containing protein</fullName>
    </recommendedName>
</protein>
<proteinExistence type="predicted"/>
<dbReference type="RefSeq" id="WP_108789145.1">
    <property type="nucleotide sequence ID" value="NZ_ONZG01000008.1"/>
</dbReference>
<evidence type="ECO:0000313" key="3">
    <source>
        <dbReference type="Proteomes" id="UP000244898"/>
    </source>
</evidence>
<evidence type="ECO:0000313" key="2">
    <source>
        <dbReference type="EMBL" id="SPJ29603.1"/>
    </source>
</evidence>
<feature type="domain" description="HTH cro/C1-type" evidence="1">
    <location>
        <begin position="17"/>
        <end position="72"/>
    </location>
</feature>
<organism evidence="2 3">
    <name type="scientific">Falsiruegeria mediterranea M17</name>
    <dbReference type="NCBI Taxonomy" id="1200281"/>
    <lineage>
        <taxon>Bacteria</taxon>
        <taxon>Pseudomonadati</taxon>
        <taxon>Pseudomonadota</taxon>
        <taxon>Alphaproteobacteria</taxon>
        <taxon>Rhodobacterales</taxon>
        <taxon>Roseobacteraceae</taxon>
        <taxon>Falsiruegeria</taxon>
    </lineage>
</organism>
<dbReference type="InterPro" id="IPR001387">
    <property type="entry name" value="Cro/C1-type_HTH"/>
</dbReference>
<dbReference type="Pfam" id="PF13443">
    <property type="entry name" value="HTH_26"/>
    <property type="match status" value="1"/>
</dbReference>
<dbReference type="Gene3D" id="1.10.260.40">
    <property type="entry name" value="lambda repressor-like DNA-binding domains"/>
    <property type="match status" value="1"/>
</dbReference>